<proteinExistence type="predicted"/>
<dbReference type="PANTHER" id="PTHR37299:SF1">
    <property type="entry name" value="STAGE 0 SPORULATION PROTEIN A HOMOLOG"/>
    <property type="match status" value="1"/>
</dbReference>
<dbReference type="RefSeq" id="WP_419190251.1">
    <property type="nucleotide sequence ID" value="NZ_CP036434.1"/>
</dbReference>
<dbReference type="Gene3D" id="3.40.50.2300">
    <property type="match status" value="1"/>
</dbReference>
<dbReference type="Proteomes" id="UP000320390">
    <property type="component" value="Chromosome"/>
</dbReference>
<evidence type="ECO:0000259" key="3">
    <source>
        <dbReference type="PROSITE" id="PS50930"/>
    </source>
</evidence>
<dbReference type="Pfam" id="PF00072">
    <property type="entry name" value="Response_reg"/>
    <property type="match status" value="1"/>
</dbReference>
<evidence type="ECO:0000259" key="2">
    <source>
        <dbReference type="PROSITE" id="PS50110"/>
    </source>
</evidence>
<evidence type="ECO:0000313" key="4">
    <source>
        <dbReference type="EMBL" id="QDV07755.1"/>
    </source>
</evidence>
<accession>A0A518EUH6</accession>
<dbReference type="InterPro" id="IPR007492">
    <property type="entry name" value="LytTR_DNA-bd_dom"/>
</dbReference>
<keyword evidence="5" id="KW-1185">Reference proteome</keyword>
<dbReference type="Gene3D" id="2.40.50.1020">
    <property type="entry name" value="LytTr DNA-binding domain"/>
    <property type="match status" value="1"/>
</dbReference>
<dbReference type="InterPro" id="IPR001789">
    <property type="entry name" value="Sig_transdc_resp-reg_receiver"/>
</dbReference>
<dbReference type="InterPro" id="IPR046947">
    <property type="entry name" value="LytR-like"/>
</dbReference>
<dbReference type="GO" id="GO:0000156">
    <property type="term" value="F:phosphorelay response regulator activity"/>
    <property type="evidence" value="ECO:0007669"/>
    <property type="project" value="InterPro"/>
</dbReference>
<dbReference type="InterPro" id="IPR011006">
    <property type="entry name" value="CheY-like_superfamily"/>
</dbReference>
<gene>
    <name evidence="4" type="primary">yehT_2</name>
    <name evidence="4" type="ORF">Poly30_32870</name>
</gene>
<dbReference type="SMART" id="SM00850">
    <property type="entry name" value="LytTR"/>
    <property type="match status" value="1"/>
</dbReference>
<protein>
    <submittedName>
        <fullName evidence="4">Transcriptional regulatory protein YehT</fullName>
    </submittedName>
</protein>
<dbReference type="SUPFAM" id="SSF52172">
    <property type="entry name" value="CheY-like"/>
    <property type="match status" value="1"/>
</dbReference>
<dbReference type="Pfam" id="PF04397">
    <property type="entry name" value="LytTR"/>
    <property type="match status" value="1"/>
</dbReference>
<keyword evidence="1" id="KW-0597">Phosphoprotein</keyword>
<evidence type="ECO:0000256" key="1">
    <source>
        <dbReference type="PROSITE-ProRule" id="PRU00169"/>
    </source>
</evidence>
<reference evidence="4 5" key="1">
    <citation type="submission" date="2019-02" db="EMBL/GenBank/DDBJ databases">
        <title>Deep-cultivation of Planctomycetes and their phenomic and genomic characterization uncovers novel biology.</title>
        <authorList>
            <person name="Wiegand S."/>
            <person name="Jogler M."/>
            <person name="Boedeker C."/>
            <person name="Pinto D."/>
            <person name="Vollmers J."/>
            <person name="Rivas-Marin E."/>
            <person name="Kohn T."/>
            <person name="Peeters S.H."/>
            <person name="Heuer A."/>
            <person name="Rast P."/>
            <person name="Oberbeckmann S."/>
            <person name="Bunk B."/>
            <person name="Jeske O."/>
            <person name="Meyerdierks A."/>
            <person name="Storesund J.E."/>
            <person name="Kallscheuer N."/>
            <person name="Luecker S."/>
            <person name="Lage O.M."/>
            <person name="Pohl T."/>
            <person name="Merkel B.J."/>
            <person name="Hornburger P."/>
            <person name="Mueller R.-W."/>
            <person name="Bruemmer F."/>
            <person name="Labrenz M."/>
            <person name="Spormann A.M."/>
            <person name="Op den Camp H."/>
            <person name="Overmann J."/>
            <person name="Amann R."/>
            <person name="Jetten M.S.M."/>
            <person name="Mascher T."/>
            <person name="Medema M.H."/>
            <person name="Devos D.P."/>
            <person name="Kaster A.-K."/>
            <person name="Ovreas L."/>
            <person name="Rohde M."/>
            <person name="Galperin M.Y."/>
            <person name="Jogler C."/>
        </authorList>
    </citation>
    <scope>NUCLEOTIDE SEQUENCE [LARGE SCALE GENOMIC DNA]</scope>
    <source>
        <strain evidence="4 5">Poly30</strain>
    </source>
</reference>
<dbReference type="GO" id="GO:0003677">
    <property type="term" value="F:DNA binding"/>
    <property type="evidence" value="ECO:0007669"/>
    <property type="project" value="InterPro"/>
</dbReference>
<sequence length="246" mass="27295">MRVLVADDERNALSTLEELVRGHPDLELVAACSDGETAVEQTLLLGPELLILDVQMPGATGLEVVSVLPPENRPLVIFATAHDDHAVEAFALHAVDYLLKPFDDERFRVALDRALERRREEGPGPNEERLQGVLSEQGEDRLAIHRGGSLVLVPFEDIEWVESADQYVRIHLKDGREELMRASMGHLEKRLPSARFMRVHRSAIVATDQIHGLKSATSGTGQIRMRGGASVPVSRTRLALVRRSLK</sequence>
<organism evidence="4 5">
    <name type="scientific">Saltatorellus ferox</name>
    <dbReference type="NCBI Taxonomy" id="2528018"/>
    <lineage>
        <taxon>Bacteria</taxon>
        <taxon>Pseudomonadati</taxon>
        <taxon>Planctomycetota</taxon>
        <taxon>Planctomycetia</taxon>
        <taxon>Planctomycetia incertae sedis</taxon>
        <taxon>Saltatorellus</taxon>
    </lineage>
</organism>
<feature type="domain" description="HTH LytTR-type" evidence="3">
    <location>
        <begin position="142"/>
        <end position="246"/>
    </location>
</feature>
<feature type="modified residue" description="4-aspartylphosphate" evidence="1">
    <location>
        <position position="53"/>
    </location>
</feature>
<evidence type="ECO:0000313" key="5">
    <source>
        <dbReference type="Proteomes" id="UP000320390"/>
    </source>
</evidence>
<dbReference type="PROSITE" id="PS50110">
    <property type="entry name" value="RESPONSE_REGULATORY"/>
    <property type="match status" value="1"/>
</dbReference>
<dbReference type="PROSITE" id="PS50930">
    <property type="entry name" value="HTH_LYTTR"/>
    <property type="match status" value="1"/>
</dbReference>
<dbReference type="AlphaFoldDB" id="A0A518EUH6"/>
<dbReference type="SMART" id="SM00448">
    <property type="entry name" value="REC"/>
    <property type="match status" value="1"/>
</dbReference>
<name>A0A518EUH6_9BACT</name>
<dbReference type="PANTHER" id="PTHR37299">
    <property type="entry name" value="TRANSCRIPTIONAL REGULATOR-RELATED"/>
    <property type="match status" value="1"/>
</dbReference>
<dbReference type="EMBL" id="CP036434">
    <property type="protein sequence ID" value="QDV07755.1"/>
    <property type="molecule type" value="Genomic_DNA"/>
</dbReference>
<feature type="domain" description="Response regulatory" evidence="2">
    <location>
        <begin position="2"/>
        <end position="115"/>
    </location>
</feature>